<dbReference type="PANTHER" id="PTHR37751:SF1">
    <property type="entry name" value="LOW PROTEIN: M-PHASE INDUCER PHOSPHATASE-LIKE PROTEIN"/>
    <property type="match status" value="1"/>
</dbReference>
<name>A0A6P6VPS5_COFAR</name>
<dbReference type="RefSeq" id="XP_027103882.1">
    <property type="nucleotide sequence ID" value="XM_027248081.2"/>
</dbReference>
<feature type="domain" description="DUF3741" evidence="3">
    <location>
        <begin position="136"/>
        <end position="164"/>
    </location>
</feature>
<proteinExistence type="predicted"/>
<dbReference type="Pfam" id="PF14383">
    <property type="entry name" value="VARLMGL"/>
    <property type="match status" value="1"/>
</dbReference>
<dbReference type="Proteomes" id="UP001652660">
    <property type="component" value="Chromosome 2c"/>
</dbReference>
<dbReference type="OrthoDB" id="1939700at2759"/>
<keyword evidence="4" id="KW-1185">Reference proteome</keyword>
<evidence type="ECO:0000259" key="3">
    <source>
        <dbReference type="Pfam" id="PF14383"/>
    </source>
</evidence>
<evidence type="ECO:0000256" key="1">
    <source>
        <dbReference type="SAM" id="MobiDB-lite"/>
    </source>
</evidence>
<reference evidence="5" key="2">
    <citation type="submission" date="2025-08" db="UniProtKB">
        <authorList>
            <consortium name="RefSeq"/>
        </authorList>
    </citation>
    <scope>IDENTIFICATION</scope>
    <source>
        <tissue evidence="5">Leaves</tissue>
    </source>
</reference>
<evidence type="ECO:0000313" key="4">
    <source>
        <dbReference type="Proteomes" id="UP001652660"/>
    </source>
</evidence>
<feature type="region of interest" description="Disordered" evidence="1">
    <location>
        <begin position="1"/>
        <end position="33"/>
    </location>
</feature>
<feature type="region of interest" description="Disordered" evidence="1">
    <location>
        <begin position="177"/>
        <end position="234"/>
    </location>
</feature>
<dbReference type="Pfam" id="PF14309">
    <property type="entry name" value="DUF4378"/>
    <property type="match status" value="1"/>
</dbReference>
<feature type="compositionally biased region" description="Polar residues" evidence="1">
    <location>
        <begin position="177"/>
        <end position="187"/>
    </location>
</feature>
<organism evidence="4 5">
    <name type="scientific">Coffea arabica</name>
    <name type="common">Arabian coffee</name>
    <dbReference type="NCBI Taxonomy" id="13443"/>
    <lineage>
        <taxon>Eukaryota</taxon>
        <taxon>Viridiplantae</taxon>
        <taxon>Streptophyta</taxon>
        <taxon>Embryophyta</taxon>
        <taxon>Tracheophyta</taxon>
        <taxon>Spermatophyta</taxon>
        <taxon>Magnoliopsida</taxon>
        <taxon>eudicotyledons</taxon>
        <taxon>Gunneridae</taxon>
        <taxon>Pentapetalae</taxon>
        <taxon>asterids</taxon>
        <taxon>lamiids</taxon>
        <taxon>Gentianales</taxon>
        <taxon>Rubiaceae</taxon>
        <taxon>Ixoroideae</taxon>
        <taxon>Gardenieae complex</taxon>
        <taxon>Bertiereae - Coffeeae clade</taxon>
        <taxon>Coffeeae</taxon>
        <taxon>Coffea</taxon>
    </lineage>
</organism>
<accession>A0A6P6VPS5</accession>
<dbReference type="GeneID" id="113725092"/>
<sequence length="767" mass="84718">MGKEWLSWGGGHRSKSSRKGKSSGGGGSGAEREAPTGCMCAVLQLFDLHHLPLASFRPAPFLQDQPTICGGLEAPRNSLELEEPSTDKEAGSSLASTMKRQENLNIPVNIQIRTSCESKSSPRVSISKARTDDLLSDCSSSSPGAKTPTLVARLMGLDQLPETESTSNAASTLNSLTSSHMHPQAQSQRREQSLVYRRRSCSANNSSRSFPENDFTAGTLSLPETPRISSARRSDAEHRLSLQISNKESIMGEELEFSAYTARKLARRISESRREDENCRRSGHYAGQIVKQVKDRVSRKVGLDITNRVMSRVEQPRDDDEHVVLLKPNKPFNNNNKAALTRALVGDDSSQVKQSTPSCSPRLSEYYSYYYYYPKNKPPVVNSTQSAQHSPRLSPLSKPIPQVAPSLQEHLPNHQKNSPAVKKCKKDAVASQKYTSRLKKPLQVSDGIRNKKEEPFIRSATTNKGNVADKKCKKTPLSHDLLNCGTAAPTLLPVKKDIPFPATKVVCDKQPQAPDAETWKRRKQKLSSCSSQSYNKEEQQEKEATHILTAITQENIQDDRCRRNGSSTILTSTSPGIGDKAEASVAEYQCYIQRILKRTGIDKSTPVALAKWYSASRPLDPSIFHYLELFHPTTLTAPVSTSTSPSNLTLRSNRRLVFQLVDELLAEILKPYLCMKPSCHLRPRGQMYGSELIDTLCSRINMFPAANCQVLEDIDALVDADFRLGRESFGGEEEEGGGGEEIVSEIERGIVESLVHETAMEAAAAYG</sequence>
<evidence type="ECO:0000259" key="2">
    <source>
        <dbReference type="Pfam" id="PF14309"/>
    </source>
</evidence>
<evidence type="ECO:0000313" key="5">
    <source>
        <dbReference type="RefSeq" id="XP_027103882.1"/>
    </source>
</evidence>
<protein>
    <submittedName>
        <fullName evidence="5">Uncharacterized protein isoform X1</fullName>
    </submittedName>
</protein>
<dbReference type="InterPro" id="IPR025486">
    <property type="entry name" value="DUF4378"/>
</dbReference>
<dbReference type="PANTHER" id="PTHR37751">
    <property type="entry name" value="LOW PROTEIN: M-PHASE INDUCER PHOSPHATASE-LIKE PROTEIN"/>
    <property type="match status" value="1"/>
</dbReference>
<feature type="compositionally biased region" description="Basic residues" evidence="1">
    <location>
        <begin position="12"/>
        <end position="21"/>
    </location>
</feature>
<gene>
    <name evidence="5" type="primary">LOC113725092</name>
</gene>
<reference evidence="4" key="1">
    <citation type="journal article" date="2025" name="Foods">
        <title>Unveiling the Microbial Signatures of Arabica Coffee Cherries: Insights into Ripeness Specific Diversity, Functional Traits, and Implications for Quality and Safety.</title>
        <authorList>
            <consortium name="RefSeq"/>
            <person name="Tenea G.N."/>
            <person name="Cifuentes V."/>
            <person name="Reyes P."/>
            <person name="Cevallos-Vallejos M."/>
        </authorList>
    </citation>
    <scope>NUCLEOTIDE SEQUENCE [LARGE SCALE GENOMIC DNA]</scope>
</reference>
<dbReference type="InterPro" id="IPR032795">
    <property type="entry name" value="DUF3741-assoc"/>
</dbReference>
<feature type="domain" description="DUF4378" evidence="2">
    <location>
        <begin position="591"/>
        <end position="757"/>
    </location>
</feature>
<dbReference type="AlphaFoldDB" id="A0A6P6VPS5"/>
<feature type="region of interest" description="Disordered" evidence="1">
    <location>
        <begin position="512"/>
        <end position="539"/>
    </location>
</feature>